<gene>
    <name evidence="3" type="ORF">AGR7A_Lc30018</name>
</gene>
<dbReference type="EC" id="5.1.99.1" evidence="3"/>
<dbReference type="Proteomes" id="UP000192140">
    <property type="component" value="Unassembled WGS sequence"/>
</dbReference>
<dbReference type="Pfam" id="PF00903">
    <property type="entry name" value="Glyoxalase"/>
    <property type="match status" value="1"/>
</dbReference>
<dbReference type="InterPro" id="IPR036388">
    <property type="entry name" value="WH-like_DNA-bd_sf"/>
</dbReference>
<dbReference type="CDD" id="cd06170">
    <property type="entry name" value="LuxR_C_like"/>
    <property type="match status" value="1"/>
</dbReference>
<dbReference type="GO" id="GO:0004493">
    <property type="term" value="F:methylmalonyl-CoA epimerase activity"/>
    <property type="evidence" value="ECO:0007669"/>
    <property type="project" value="UniProtKB-EC"/>
</dbReference>
<dbReference type="InterPro" id="IPR004360">
    <property type="entry name" value="Glyas_Fos-R_dOase_dom"/>
</dbReference>
<evidence type="ECO:0000313" key="3">
    <source>
        <dbReference type="EMBL" id="CVI61785.1"/>
    </source>
</evidence>
<keyword evidence="4" id="KW-1185">Reference proteome</keyword>
<dbReference type="InterPro" id="IPR029068">
    <property type="entry name" value="Glyas_Bleomycin-R_OHBP_Dase"/>
</dbReference>
<dbReference type="SUPFAM" id="SSF54593">
    <property type="entry name" value="Glyoxalase/Bleomycin resistance protein/Dihydroxybiphenyl dioxygenase"/>
    <property type="match status" value="1"/>
</dbReference>
<dbReference type="Pfam" id="PF00196">
    <property type="entry name" value="GerE"/>
    <property type="match status" value="1"/>
</dbReference>
<accession>A0A1S7U4T6</accession>
<feature type="domain" description="VOC" evidence="2">
    <location>
        <begin position="97"/>
        <end position="209"/>
    </location>
</feature>
<organism evidence="3 4">
    <name type="scientific">Agrobacterium deltaense NCPPB 1641</name>
    <dbReference type="NCBI Taxonomy" id="1183425"/>
    <lineage>
        <taxon>Bacteria</taxon>
        <taxon>Pseudomonadati</taxon>
        <taxon>Pseudomonadota</taxon>
        <taxon>Alphaproteobacteria</taxon>
        <taxon>Hyphomicrobiales</taxon>
        <taxon>Rhizobiaceae</taxon>
        <taxon>Rhizobium/Agrobacterium group</taxon>
        <taxon>Agrobacterium</taxon>
    </lineage>
</organism>
<comment type="caution">
    <text evidence="3">The sequence shown here is derived from an EMBL/GenBank/DDBJ whole genome shotgun (WGS) entry which is preliminary data.</text>
</comment>
<dbReference type="Gene3D" id="3.10.180.10">
    <property type="entry name" value="2,3-Dihydroxybiphenyl 1,2-Dioxygenase, domain 1"/>
    <property type="match status" value="1"/>
</dbReference>
<reference evidence="3" key="1">
    <citation type="submission" date="2016-01" db="EMBL/GenBank/DDBJ databases">
        <authorList>
            <person name="Regsiter A."/>
            <person name="william w."/>
        </authorList>
    </citation>
    <scope>NUCLEOTIDE SEQUENCE</scope>
    <source>
        <strain evidence="3">NCPPB 1641</strain>
    </source>
</reference>
<evidence type="ECO:0000259" key="2">
    <source>
        <dbReference type="PROSITE" id="PS51819"/>
    </source>
</evidence>
<evidence type="ECO:0000259" key="1">
    <source>
        <dbReference type="PROSITE" id="PS50043"/>
    </source>
</evidence>
<protein>
    <submittedName>
        <fullName evidence="3">Methylmalonyl-CoA epimerase (Modular protein)</fullName>
        <ecNumber evidence="3">5.1.99.1</ecNumber>
    </submittedName>
</protein>
<dbReference type="InterPro" id="IPR037523">
    <property type="entry name" value="VOC_core"/>
</dbReference>
<dbReference type="CDD" id="cd06587">
    <property type="entry name" value="VOC"/>
    <property type="match status" value="1"/>
</dbReference>
<dbReference type="GO" id="GO:0006355">
    <property type="term" value="P:regulation of DNA-templated transcription"/>
    <property type="evidence" value="ECO:0007669"/>
    <property type="project" value="InterPro"/>
</dbReference>
<feature type="domain" description="HTH luxR-type" evidence="1">
    <location>
        <begin position="13"/>
        <end position="78"/>
    </location>
</feature>
<dbReference type="SMART" id="SM00421">
    <property type="entry name" value="HTH_LUXR"/>
    <property type="match status" value="1"/>
</dbReference>
<dbReference type="InterPro" id="IPR000792">
    <property type="entry name" value="Tscrpt_reg_LuxR_C"/>
</dbReference>
<dbReference type="GO" id="GO:0003677">
    <property type="term" value="F:DNA binding"/>
    <property type="evidence" value="ECO:0007669"/>
    <property type="project" value="InterPro"/>
</dbReference>
<proteinExistence type="predicted"/>
<name>A0A1S7U4T6_9HYPH</name>
<dbReference type="PROSITE" id="PS50043">
    <property type="entry name" value="HTH_LUXR_2"/>
    <property type="match status" value="1"/>
</dbReference>
<dbReference type="AlphaFoldDB" id="A0A1S7U4T6"/>
<evidence type="ECO:0000313" key="4">
    <source>
        <dbReference type="Proteomes" id="UP000192140"/>
    </source>
</evidence>
<keyword evidence="3" id="KW-0413">Isomerase</keyword>
<dbReference type="PROSITE" id="PS51819">
    <property type="entry name" value="VOC"/>
    <property type="match status" value="1"/>
</dbReference>
<sequence>MKSVMKPKRKRGRPAHEDILTPAEWRTVHAAQHGMTNRKIASRRGISLDAVKFHIANALGKLGLENRKMLLRWFAVPVDSALGKQGNPMNKNIALGAIGQISRSVSDLPAAEAWYRDVLGLTHLYTFGDLAFFDCGGTRLFLSVDGRGPTNAVIYFRVDDIGAAYEGLLSRNVEFKSPPHLIHRHGDGTEEWMAFFRDPDGGILAIMSQVRPQQ</sequence>
<dbReference type="InterPro" id="IPR016032">
    <property type="entry name" value="Sig_transdc_resp-reg_C-effctor"/>
</dbReference>
<dbReference type="EMBL" id="FCNP01000041">
    <property type="protein sequence ID" value="CVI61785.1"/>
    <property type="molecule type" value="Genomic_DNA"/>
</dbReference>
<dbReference type="Gene3D" id="1.10.10.10">
    <property type="entry name" value="Winged helix-like DNA-binding domain superfamily/Winged helix DNA-binding domain"/>
    <property type="match status" value="1"/>
</dbReference>
<dbReference type="SUPFAM" id="SSF46894">
    <property type="entry name" value="C-terminal effector domain of the bipartite response regulators"/>
    <property type="match status" value="1"/>
</dbReference>